<gene>
    <name evidence="1" type="ORF">XAC3562_70005</name>
</gene>
<name>A0A0U5FIS1_XANCI</name>
<protein>
    <submittedName>
        <fullName evidence="1">Uncharacterized protein</fullName>
    </submittedName>
</protein>
<keyword evidence="2" id="KW-1185">Reference proteome</keyword>
<accession>A0A0U5FIS1</accession>
<sequence length="98" mass="10849">MQRCQCPQCLKHLRLANIAGMDDVRTALERGKRFGPKQAVRIGDHADPRAGARLAITAFALDHRDDLLLDDLLRDSRPGEINAITVEWECRNAGDASA</sequence>
<dbReference type="AlphaFoldDB" id="A0A0U5FIS1"/>
<evidence type="ECO:0000313" key="1">
    <source>
        <dbReference type="EMBL" id="CEG17742.1"/>
    </source>
</evidence>
<organism evidence="1 2">
    <name type="scientific">Xanthomonas citri pv. citri</name>
    <dbReference type="NCBI Taxonomy" id="611301"/>
    <lineage>
        <taxon>Bacteria</taxon>
        <taxon>Pseudomonadati</taxon>
        <taxon>Pseudomonadota</taxon>
        <taxon>Gammaproteobacteria</taxon>
        <taxon>Lysobacterales</taxon>
        <taxon>Lysobacteraceae</taxon>
        <taxon>Xanthomonas</taxon>
    </lineage>
</organism>
<reference evidence="1 2" key="1">
    <citation type="submission" date="2014-09" db="EMBL/GenBank/DDBJ databases">
        <authorList>
            <person name="Regsiter A."/>
        </authorList>
    </citation>
    <scope>NUCLEOTIDE SEQUENCE [LARGE SCALE GENOMIC DNA]</scope>
</reference>
<dbReference type="EMBL" id="CCXZ01000166">
    <property type="protein sequence ID" value="CEG17742.1"/>
    <property type="molecule type" value="Genomic_DNA"/>
</dbReference>
<comment type="caution">
    <text evidence="1">The sequence shown here is derived from an EMBL/GenBank/DDBJ whole genome shotgun (WGS) entry which is preliminary data.</text>
</comment>
<evidence type="ECO:0000313" key="2">
    <source>
        <dbReference type="Proteomes" id="UP000052230"/>
    </source>
</evidence>
<proteinExistence type="predicted"/>
<dbReference type="Proteomes" id="UP000052230">
    <property type="component" value="Unassembled WGS sequence"/>
</dbReference>